<keyword evidence="1" id="KW-0472">Membrane</keyword>
<dbReference type="KEGG" id="afla:FHG64_11560"/>
<keyword evidence="1" id="KW-0812">Transmembrane</keyword>
<keyword evidence="3" id="KW-1185">Reference proteome</keyword>
<evidence type="ECO:0000256" key="1">
    <source>
        <dbReference type="SAM" id="Phobius"/>
    </source>
</evidence>
<name>A0A5B7X5R2_9FLAO</name>
<evidence type="ECO:0000313" key="2">
    <source>
        <dbReference type="EMBL" id="QCY69983.1"/>
    </source>
</evidence>
<organism evidence="2 3">
    <name type="scientific">Antarcticibacterium flavum</name>
    <dbReference type="NCBI Taxonomy" id="2058175"/>
    <lineage>
        <taxon>Bacteria</taxon>
        <taxon>Pseudomonadati</taxon>
        <taxon>Bacteroidota</taxon>
        <taxon>Flavobacteriia</taxon>
        <taxon>Flavobacteriales</taxon>
        <taxon>Flavobacteriaceae</taxon>
        <taxon>Antarcticibacterium</taxon>
    </lineage>
</organism>
<sequence>MKKKIDDIYRERFRDVETTPPQESWENILAALPQKKRRRILPFWYEVAGTAAALALLFTLYQAFTGNTTNPDVKLVGFDHQPNRPELRTVSPTFRESMLRSSIILEALKMNTGLAVNNTASPSGEAVHNIGSYFAGIFNETIFEESTEPGTTELTYSFPNYLKANPLIITPAGTDKSILEADSAITAISEEKKENKENKGAGEIEIASLPGKEEMEEIAEATGMSKRFSVRPTAAAVYFDNLGKGNALDAQFGSNSSAGELTMAYGVNVAYQVTPRVKVRTGVSKVNLSHNTNGVGYMAAAQSQALTNPDINYSTASTMIVRSDASSGYLNQSLGFIEVPLEMEFALLESKIGINLIGGASTFFLDENMISHTSPMATTELGQANNLNNVSFSTNIGLGVNYNISQQFQLNLEPIFKYQLNTYNNSAGLSPYIFGVYSGLSFKF</sequence>
<gene>
    <name evidence="2" type="ORF">FHG64_11560</name>
</gene>
<dbReference type="InterPro" id="IPR011250">
    <property type="entry name" value="OMP/PagP_B-barrel"/>
</dbReference>
<dbReference type="SUPFAM" id="SSF56925">
    <property type="entry name" value="OMPA-like"/>
    <property type="match status" value="1"/>
</dbReference>
<proteinExistence type="predicted"/>
<dbReference type="EMBL" id="CP040812">
    <property type="protein sequence ID" value="QCY69983.1"/>
    <property type="molecule type" value="Genomic_DNA"/>
</dbReference>
<dbReference type="OrthoDB" id="1113942at2"/>
<evidence type="ECO:0008006" key="4">
    <source>
        <dbReference type="Google" id="ProtNLM"/>
    </source>
</evidence>
<dbReference type="AlphaFoldDB" id="A0A5B7X5R2"/>
<feature type="transmembrane region" description="Helical" evidence="1">
    <location>
        <begin position="43"/>
        <end position="64"/>
    </location>
</feature>
<reference evidence="2 3" key="1">
    <citation type="submission" date="2019-06" db="EMBL/GenBank/DDBJ databases">
        <title>Complete genome sequence of Antarcticibacterium flavum KCTC 52984T from an Antarctic marine sediment.</title>
        <authorList>
            <person name="Lee Y.M."/>
            <person name="Shin S.C."/>
        </authorList>
    </citation>
    <scope>NUCLEOTIDE SEQUENCE [LARGE SCALE GENOMIC DNA]</scope>
    <source>
        <strain evidence="2 3">KCTC 52984</strain>
    </source>
</reference>
<evidence type="ECO:0000313" key="3">
    <source>
        <dbReference type="Proteomes" id="UP000309016"/>
    </source>
</evidence>
<dbReference type="Proteomes" id="UP000309016">
    <property type="component" value="Chromosome"/>
</dbReference>
<dbReference type="RefSeq" id="WP_139066547.1">
    <property type="nucleotide sequence ID" value="NZ_CP040812.1"/>
</dbReference>
<protein>
    <recommendedName>
        <fullName evidence="4">Outer membrane protein beta-barrel domain-containing protein</fullName>
    </recommendedName>
</protein>
<accession>A0A5B7X5R2</accession>
<keyword evidence="1" id="KW-1133">Transmembrane helix</keyword>